<dbReference type="AlphaFoldDB" id="A0AAV8ZFP3"/>
<protein>
    <submittedName>
        <fullName evidence="3">Uncharacterized protein</fullName>
    </submittedName>
</protein>
<dbReference type="EMBL" id="JANEYF010001571">
    <property type="protein sequence ID" value="KAJ8963003.1"/>
    <property type="molecule type" value="Genomic_DNA"/>
</dbReference>
<evidence type="ECO:0000256" key="2">
    <source>
        <dbReference type="SAM" id="SignalP"/>
    </source>
</evidence>
<gene>
    <name evidence="3" type="ORF">NQ314_005643</name>
</gene>
<name>A0AAV8ZFP3_9CUCU</name>
<accession>A0AAV8ZFP3</accession>
<comment type="caution">
    <text evidence="3">The sequence shown here is derived from an EMBL/GenBank/DDBJ whole genome shotgun (WGS) entry which is preliminary data.</text>
</comment>
<evidence type="ECO:0000256" key="1">
    <source>
        <dbReference type="SAM" id="MobiDB-lite"/>
    </source>
</evidence>
<proteinExistence type="predicted"/>
<organism evidence="3 4">
    <name type="scientific">Rhamnusium bicolor</name>
    <dbReference type="NCBI Taxonomy" id="1586634"/>
    <lineage>
        <taxon>Eukaryota</taxon>
        <taxon>Metazoa</taxon>
        <taxon>Ecdysozoa</taxon>
        <taxon>Arthropoda</taxon>
        <taxon>Hexapoda</taxon>
        <taxon>Insecta</taxon>
        <taxon>Pterygota</taxon>
        <taxon>Neoptera</taxon>
        <taxon>Endopterygota</taxon>
        <taxon>Coleoptera</taxon>
        <taxon>Polyphaga</taxon>
        <taxon>Cucujiformia</taxon>
        <taxon>Chrysomeloidea</taxon>
        <taxon>Cerambycidae</taxon>
        <taxon>Lepturinae</taxon>
        <taxon>Rhagiini</taxon>
        <taxon>Rhamnusium</taxon>
    </lineage>
</organism>
<feature type="signal peptide" evidence="2">
    <location>
        <begin position="1"/>
        <end position="19"/>
    </location>
</feature>
<keyword evidence="4" id="KW-1185">Reference proteome</keyword>
<feature type="region of interest" description="Disordered" evidence="1">
    <location>
        <begin position="188"/>
        <end position="210"/>
    </location>
</feature>
<evidence type="ECO:0000313" key="3">
    <source>
        <dbReference type="EMBL" id="KAJ8963003.1"/>
    </source>
</evidence>
<reference evidence="3" key="1">
    <citation type="journal article" date="2023" name="Insect Mol. Biol.">
        <title>Genome sequencing provides insights into the evolution of gene families encoding plant cell wall-degrading enzymes in longhorned beetles.</title>
        <authorList>
            <person name="Shin N.R."/>
            <person name="Okamura Y."/>
            <person name="Kirsch R."/>
            <person name="Pauchet Y."/>
        </authorList>
    </citation>
    <scope>NUCLEOTIDE SEQUENCE</scope>
    <source>
        <strain evidence="3">RBIC_L_NR</strain>
    </source>
</reference>
<feature type="chain" id="PRO_5043855011" evidence="2">
    <location>
        <begin position="20"/>
        <end position="210"/>
    </location>
</feature>
<keyword evidence="2" id="KW-0732">Signal</keyword>
<sequence>MCKILIFFLALFALSKCEGDAYRRKRRGSFRSSYPVDSNQLQIGGVNVDTYGKSVNIPLQETDLYAPGVDQFLPISEYNQANVNLKVGLRGIRPNVDPHLAQIQVSQINYPVSNAVDKPVQEQQEFQPPQSAGTAIIPPRPPPAVPVNAVADNVPTGRGAVFLGSGSLGVIDLGGGAYALGSGSLGYSEMRSNPRSSFKSPPPPTSAGSS</sequence>
<evidence type="ECO:0000313" key="4">
    <source>
        <dbReference type="Proteomes" id="UP001162156"/>
    </source>
</evidence>
<feature type="compositionally biased region" description="Pro residues" evidence="1">
    <location>
        <begin position="200"/>
        <end position="210"/>
    </location>
</feature>
<dbReference type="Proteomes" id="UP001162156">
    <property type="component" value="Unassembled WGS sequence"/>
</dbReference>
<feature type="compositionally biased region" description="Polar residues" evidence="1">
    <location>
        <begin position="190"/>
        <end position="199"/>
    </location>
</feature>